<proteinExistence type="predicted"/>
<feature type="region of interest" description="Disordered" evidence="1">
    <location>
        <begin position="35"/>
        <end position="91"/>
    </location>
</feature>
<reference evidence="2 3" key="1">
    <citation type="submission" date="2023-02" db="EMBL/GenBank/DDBJ databases">
        <authorList>
            <person name="Maleckis M."/>
        </authorList>
    </citation>
    <scope>NUCLEOTIDE SEQUENCE [LARGE SCALE GENOMIC DNA]</scope>
    <source>
        <strain evidence="2 3">P8-A2</strain>
    </source>
</reference>
<dbReference type="EMBL" id="JARAKF010000001">
    <property type="protein sequence ID" value="MDU8993293.1"/>
    <property type="molecule type" value="Genomic_DNA"/>
</dbReference>
<feature type="compositionally biased region" description="Basic residues" evidence="1">
    <location>
        <begin position="76"/>
        <end position="91"/>
    </location>
</feature>
<protein>
    <submittedName>
        <fullName evidence="2">Uncharacterized protein</fullName>
    </submittedName>
</protein>
<keyword evidence="3" id="KW-1185">Reference proteome</keyword>
<organism evidence="2 3">
    <name type="scientific">Streptomyces mirabilis</name>
    <dbReference type="NCBI Taxonomy" id="68239"/>
    <lineage>
        <taxon>Bacteria</taxon>
        <taxon>Bacillati</taxon>
        <taxon>Actinomycetota</taxon>
        <taxon>Actinomycetes</taxon>
        <taxon>Kitasatosporales</taxon>
        <taxon>Streptomycetaceae</taxon>
        <taxon>Streptomyces</taxon>
    </lineage>
</organism>
<evidence type="ECO:0000313" key="3">
    <source>
        <dbReference type="Proteomes" id="UP001257627"/>
    </source>
</evidence>
<name>A0ABU3UHD8_9ACTN</name>
<comment type="caution">
    <text evidence="2">The sequence shown here is derived from an EMBL/GenBank/DDBJ whole genome shotgun (WGS) entry which is preliminary data.</text>
</comment>
<evidence type="ECO:0000313" key="2">
    <source>
        <dbReference type="EMBL" id="MDU8993293.1"/>
    </source>
</evidence>
<feature type="compositionally biased region" description="Basic and acidic residues" evidence="1">
    <location>
        <begin position="65"/>
        <end position="75"/>
    </location>
</feature>
<accession>A0ABU3UHD8</accession>
<gene>
    <name evidence="2" type="ORF">PU648_13215</name>
</gene>
<sequence length="91" mass="10054">MDTSLTVGGLLILIVGAAYVIQRLNAQRADRIALHHYSHSQPGGRGARGSTARPLPAPPRPSSAPERRDHRDGGRGRLRPRRRIRRAHGQR</sequence>
<dbReference type="RefSeq" id="WP_099925294.1">
    <property type="nucleotide sequence ID" value="NZ_CP107955.1"/>
</dbReference>
<dbReference type="Proteomes" id="UP001257627">
    <property type="component" value="Unassembled WGS sequence"/>
</dbReference>
<evidence type="ECO:0000256" key="1">
    <source>
        <dbReference type="SAM" id="MobiDB-lite"/>
    </source>
</evidence>